<comment type="subcellular location">
    <subcellularLocation>
        <location evidence="1">Cell inner membrane</location>
        <topology evidence="1">Single-pass membrane protein</topology>
    </subcellularLocation>
</comment>
<keyword evidence="6 11" id="KW-0812">Transmembrane</keyword>
<name>A0ABY0WL88_9PSED</name>
<keyword evidence="5" id="KW-0997">Cell inner membrane</keyword>
<protein>
    <recommendedName>
        <fullName evidence="2">Type II secretion system protein H</fullName>
    </recommendedName>
    <alternativeName>
        <fullName evidence="10">General secretion pathway protein H</fullName>
    </alternativeName>
</protein>
<accession>A0ABY0WL88</accession>
<dbReference type="EMBL" id="LT629800">
    <property type="protein sequence ID" value="SDV08960.1"/>
    <property type="molecule type" value="Genomic_DNA"/>
</dbReference>
<dbReference type="SUPFAM" id="SSF54523">
    <property type="entry name" value="Pili subunits"/>
    <property type="match status" value="1"/>
</dbReference>
<feature type="transmembrane region" description="Helical" evidence="11">
    <location>
        <begin position="58"/>
        <end position="80"/>
    </location>
</feature>
<evidence type="ECO:0000256" key="4">
    <source>
        <dbReference type="ARBA" id="ARBA00022481"/>
    </source>
</evidence>
<evidence type="ECO:0000256" key="7">
    <source>
        <dbReference type="ARBA" id="ARBA00022989"/>
    </source>
</evidence>
<dbReference type="InterPro" id="IPR012902">
    <property type="entry name" value="N_methyl_site"/>
</dbReference>
<evidence type="ECO:0000256" key="3">
    <source>
        <dbReference type="ARBA" id="ARBA00022475"/>
    </source>
</evidence>
<keyword evidence="3" id="KW-1003">Cell membrane</keyword>
<evidence type="ECO:0000256" key="8">
    <source>
        <dbReference type="ARBA" id="ARBA00023136"/>
    </source>
</evidence>
<evidence type="ECO:0000256" key="1">
    <source>
        <dbReference type="ARBA" id="ARBA00004377"/>
    </source>
</evidence>
<evidence type="ECO:0000256" key="2">
    <source>
        <dbReference type="ARBA" id="ARBA00021549"/>
    </source>
</evidence>
<dbReference type="Pfam" id="PF07963">
    <property type="entry name" value="N_methyl"/>
    <property type="match status" value="1"/>
</dbReference>
<keyword evidence="14" id="KW-1185">Reference proteome</keyword>
<comment type="similarity">
    <text evidence="9">Belongs to the GSP H family.</text>
</comment>
<keyword evidence="4" id="KW-0488">Methylation</keyword>
<keyword evidence="8 11" id="KW-0472">Membrane</keyword>
<dbReference type="InterPro" id="IPR022346">
    <property type="entry name" value="T2SS_GspH"/>
</dbReference>
<evidence type="ECO:0000256" key="9">
    <source>
        <dbReference type="ARBA" id="ARBA00025772"/>
    </source>
</evidence>
<sequence>MPREASCWTHLVTLSAIRTRVSMAVLIWCFWAETVHLVDRVWMPTWEVGNSVRQQGFTLLEMLAVLVLLSIAYTLLAAGITRGITSVRERQSVTELMQGMRQARAQAIFEGRPVSLHFDLLKACYGGQQRPLRCLNSNLQLRVEVAAALAGETVAITFYPDGSSSGGNVRVTSASGEARIDVSWLTGNVKIVDAVQ</sequence>
<keyword evidence="7 11" id="KW-1133">Transmembrane helix</keyword>
<evidence type="ECO:0000313" key="13">
    <source>
        <dbReference type="EMBL" id="SDV08960.1"/>
    </source>
</evidence>
<dbReference type="Pfam" id="PF12019">
    <property type="entry name" value="GspH"/>
    <property type="match status" value="1"/>
</dbReference>
<evidence type="ECO:0000256" key="10">
    <source>
        <dbReference type="ARBA" id="ARBA00030775"/>
    </source>
</evidence>
<evidence type="ECO:0000313" key="14">
    <source>
        <dbReference type="Proteomes" id="UP000199620"/>
    </source>
</evidence>
<dbReference type="NCBIfam" id="TIGR02532">
    <property type="entry name" value="IV_pilin_GFxxxE"/>
    <property type="match status" value="1"/>
</dbReference>
<evidence type="ECO:0000256" key="11">
    <source>
        <dbReference type="SAM" id="Phobius"/>
    </source>
</evidence>
<feature type="transmembrane region" description="Helical" evidence="11">
    <location>
        <begin position="21"/>
        <end position="38"/>
    </location>
</feature>
<reference evidence="13 14" key="1">
    <citation type="submission" date="2016-10" db="EMBL/GenBank/DDBJ databases">
        <authorList>
            <person name="Varghese N."/>
            <person name="Submissions S."/>
        </authorList>
    </citation>
    <scope>NUCLEOTIDE SEQUENCE [LARGE SCALE GENOMIC DNA]</scope>
    <source>
        <strain evidence="13 14">BS2771</strain>
    </source>
</reference>
<evidence type="ECO:0000256" key="5">
    <source>
        <dbReference type="ARBA" id="ARBA00022519"/>
    </source>
</evidence>
<organism evidence="13 14">
    <name type="scientific">Pseudomonas brenneri</name>
    <dbReference type="NCBI Taxonomy" id="129817"/>
    <lineage>
        <taxon>Bacteria</taxon>
        <taxon>Pseudomonadati</taxon>
        <taxon>Pseudomonadota</taxon>
        <taxon>Gammaproteobacteria</taxon>
        <taxon>Pseudomonadales</taxon>
        <taxon>Pseudomonadaceae</taxon>
        <taxon>Pseudomonas</taxon>
    </lineage>
</organism>
<dbReference type="InterPro" id="IPR045584">
    <property type="entry name" value="Pilin-like"/>
</dbReference>
<evidence type="ECO:0000259" key="12">
    <source>
        <dbReference type="Pfam" id="PF12019"/>
    </source>
</evidence>
<feature type="domain" description="General secretion pathway GspH" evidence="12">
    <location>
        <begin position="94"/>
        <end position="185"/>
    </location>
</feature>
<dbReference type="Proteomes" id="UP000199620">
    <property type="component" value="Chromosome I"/>
</dbReference>
<gene>
    <name evidence="13" type="ORF">SAMN04490181_4570</name>
</gene>
<evidence type="ECO:0000256" key="6">
    <source>
        <dbReference type="ARBA" id="ARBA00022692"/>
    </source>
</evidence>
<proteinExistence type="inferred from homology"/>